<keyword evidence="11" id="KW-1185">Reference proteome</keyword>
<proteinExistence type="inferred from homology"/>
<dbReference type="SMART" id="SM00387">
    <property type="entry name" value="HATPase_c"/>
    <property type="match status" value="1"/>
</dbReference>
<dbReference type="Proteomes" id="UP000271974">
    <property type="component" value="Unassembled WGS sequence"/>
</dbReference>
<evidence type="ECO:0000256" key="7">
    <source>
        <dbReference type="ARBA" id="ARBA00023128"/>
    </source>
</evidence>
<keyword evidence="5 8" id="KW-0418">Kinase</keyword>
<dbReference type="GO" id="GO:0010906">
    <property type="term" value="P:regulation of glucose metabolic process"/>
    <property type="evidence" value="ECO:0007669"/>
    <property type="project" value="TreeGrafter"/>
</dbReference>
<dbReference type="Gene3D" id="3.30.565.10">
    <property type="entry name" value="Histidine kinase-like ATPase, C-terminal domain"/>
    <property type="match status" value="1"/>
</dbReference>
<comment type="similarity">
    <text evidence="1 8">Belongs to the PDK/BCKDK protein kinase family.</text>
</comment>
<gene>
    <name evidence="10" type="ORF">EGW08_022559</name>
</gene>
<organism evidence="10 11">
    <name type="scientific">Elysia chlorotica</name>
    <name type="common">Eastern emerald elysia</name>
    <name type="synonym">Sea slug</name>
    <dbReference type="NCBI Taxonomy" id="188477"/>
    <lineage>
        <taxon>Eukaryota</taxon>
        <taxon>Metazoa</taxon>
        <taxon>Spiralia</taxon>
        <taxon>Lophotrochozoa</taxon>
        <taxon>Mollusca</taxon>
        <taxon>Gastropoda</taxon>
        <taxon>Heterobranchia</taxon>
        <taxon>Euthyneura</taxon>
        <taxon>Panpulmonata</taxon>
        <taxon>Sacoglossa</taxon>
        <taxon>Placobranchoidea</taxon>
        <taxon>Plakobranchidae</taxon>
        <taxon>Elysia</taxon>
    </lineage>
</organism>
<dbReference type="EMBL" id="RQTK01001608">
    <property type="protein sequence ID" value="RUS69678.1"/>
    <property type="molecule type" value="Genomic_DNA"/>
</dbReference>
<evidence type="ECO:0000256" key="4">
    <source>
        <dbReference type="ARBA" id="ARBA00022741"/>
    </source>
</evidence>
<evidence type="ECO:0000256" key="2">
    <source>
        <dbReference type="ARBA" id="ARBA00022553"/>
    </source>
</evidence>
<comment type="subcellular location">
    <subcellularLocation>
        <location evidence="8">Mitochondrion matrix</location>
    </subcellularLocation>
</comment>
<dbReference type="Pfam" id="PF10436">
    <property type="entry name" value="BCDHK_Adom3"/>
    <property type="match status" value="1"/>
</dbReference>
<dbReference type="CDD" id="cd16929">
    <property type="entry name" value="HATPase_PDK-like"/>
    <property type="match status" value="1"/>
</dbReference>
<dbReference type="InterPro" id="IPR036784">
    <property type="entry name" value="AK/P_DHK_N_sf"/>
</dbReference>
<feature type="domain" description="Histidine kinase" evidence="9">
    <location>
        <begin position="287"/>
        <end position="422"/>
    </location>
</feature>
<keyword evidence="3 8" id="KW-0808">Transferase</keyword>
<dbReference type="GO" id="GO:0005524">
    <property type="term" value="F:ATP binding"/>
    <property type="evidence" value="ECO:0007669"/>
    <property type="project" value="UniProtKB-UniRule"/>
</dbReference>
<dbReference type="InterPro" id="IPR039028">
    <property type="entry name" value="BCKD/PDK"/>
</dbReference>
<evidence type="ECO:0000256" key="1">
    <source>
        <dbReference type="ARBA" id="ARBA00006155"/>
    </source>
</evidence>
<evidence type="ECO:0000256" key="5">
    <source>
        <dbReference type="ARBA" id="ARBA00022777"/>
    </source>
</evidence>
<dbReference type="Gene3D" id="1.20.140.20">
    <property type="entry name" value="Alpha-ketoacid/pyruvate dehydrogenase kinase, N-terminal domain"/>
    <property type="match status" value="1"/>
</dbReference>
<dbReference type="GO" id="GO:0005759">
    <property type="term" value="C:mitochondrial matrix"/>
    <property type="evidence" value="ECO:0007669"/>
    <property type="project" value="UniProtKB-SubCell"/>
</dbReference>
<dbReference type="PROSITE" id="PS50109">
    <property type="entry name" value="HIS_KIN"/>
    <property type="match status" value="1"/>
</dbReference>
<evidence type="ECO:0000256" key="6">
    <source>
        <dbReference type="ARBA" id="ARBA00022840"/>
    </source>
</evidence>
<keyword evidence="2" id="KW-0597">Phosphoprotein</keyword>
<evidence type="ECO:0000313" key="11">
    <source>
        <dbReference type="Proteomes" id="UP000271974"/>
    </source>
</evidence>
<dbReference type="SUPFAM" id="SSF55874">
    <property type="entry name" value="ATPase domain of HSP90 chaperone/DNA topoisomerase II/histidine kinase"/>
    <property type="match status" value="1"/>
</dbReference>
<dbReference type="OrthoDB" id="3264224at2759"/>
<dbReference type="AlphaFoldDB" id="A0A3S0ZKS0"/>
<protein>
    <recommendedName>
        <fullName evidence="8">Protein-serine/threonine kinase</fullName>
        <ecNumber evidence="8">2.7.11.-</ecNumber>
    </recommendedName>
</protein>
<keyword evidence="6 8" id="KW-0067">ATP-binding</keyword>
<dbReference type="InterPro" id="IPR036890">
    <property type="entry name" value="HATPase_C_sf"/>
</dbReference>
<accession>A0A3S0ZKS0</accession>
<evidence type="ECO:0000256" key="3">
    <source>
        <dbReference type="ARBA" id="ARBA00022679"/>
    </source>
</evidence>
<dbReference type="PANTHER" id="PTHR11947:SF20">
    <property type="entry name" value="[3-METHYL-2-OXOBUTANOATE DEHYDROGENASE [LIPOAMIDE]] KINASE, MITOCHONDRIAL"/>
    <property type="match status" value="1"/>
</dbReference>
<name>A0A3S0ZKS0_ELYCH</name>
<dbReference type="InterPro" id="IPR018955">
    <property type="entry name" value="BCDHK/PDK_N"/>
</dbReference>
<dbReference type="Pfam" id="PF02518">
    <property type="entry name" value="HATPase_c"/>
    <property type="match status" value="1"/>
</dbReference>
<dbReference type="SUPFAM" id="SSF69012">
    <property type="entry name" value="alpha-ketoacid dehydrogenase kinase, N-terminal domain"/>
    <property type="match status" value="1"/>
</dbReference>
<dbReference type="PANTHER" id="PTHR11947">
    <property type="entry name" value="PYRUVATE DEHYDROGENASE KINASE"/>
    <property type="match status" value="1"/>
</dbReference>
<sequence>MSSLCIQAHLRRTLSRGPTVSAFSVACLRHMSVSDDYRRYYPKVNTHSDDNIAAGRSHVDETKRFQNVTSFYYQSAIDAAAVQPSVRLTPAAILYSGKSADRSHILRSCQYLHNELPVRIAHRVNGFRNLPFIVGCHPKLLQVHELYIRAFHILSDFGPIRDLDQERRWSESLRCLLDDHKDVVTQLAEGFSECRKYIHDEALIKTFLDRTLTSRLGIRMLSEHHLSLHEEKPSHVGIINTNFSPRKLIEKKAEFIGSVCEVKYGKAPKVKINGHVNATFPYIQAPLDYILGELLKNAMRATVESNHGSLLPDVTVTIANSDHHFVIRISDRGGGIPDKIVGKVMDYNFTTSGNTVDDRLDGGLFGQIMDTGHTGPAPGKMHGYGFGLPTSHAYAKYLGGALTLETLEGIGTDLYLRLSHIDGRSESFRI</sequence>
<evidence type="ECO:0000256" key="8">
    <source>
        <dbReference type="RuleBase" id="RU366032"/>
    </source>
</evidence>
<evidence type="ECO:0000313" key="10">
    <source>
        <dbReference type="EMBL" id="RUS69678.1"/>
    </source>
</evidence>
<evidence type="ECO:0000259" key="9">
    <source>
        <dbReference type="PROSITE" id="PS50109"/>
    </source>
</evidence>
<keyword evidence="4 8" id="KW-0547">Nucleotide-binding</keyword>
<comment type="caution">
    <text evidence="10">The sequence shown here is derived from an EMBL/GenBank/DDBJ whole genome shotgun (WGS) entry which is preliminary data.</text>
</comment>
<dbReference type="STRING" id="188477.A0A3S0ZKS0"/>
<dbReference type="GO" id="GO:0004740">
    <property type="term" value="F:pyruvate dehydrogenase (acetyl-transferring) kinase activity"/>
    <property type="evidence" value="ECO:0007669"/>
    <property type="project" value="TreeGrafter"/>
</dbReference>
<keyword evidence="7 8" id="KW-0496">Mitochondrion</keyword>
<reference evidence="10 11" key="1">
    <citation type="submission" date="2019-01" db="EMBL/GenBank/DDBJ databases">
        <title>A draft genome assembly of the solar-powered sea slug Elysia chlorotica.</title>
        <authorList>
            <person name="Cai H."/>
            <person name="Li Q."/>
            <person name="Fang X."/>
            <person name="Li J."/>
            <person name="Curtis N.E."/>
            <person name="Altenburger A."/>
            <person name="Shibata T."/>
            <person name="Feng M."/>
            <person name="Maeda T."/>
            <person name="Schwartz J.A."/>
            <person name="Shigenobu S."/>
            <person name="Lundholm N."/>
            <person name="Nishiyama T."/>
            <person name="Yang H."/>
            <person name="Hasebe M."/>
            <person name="Li S."/>
            <person name="Pierce S.K."/>
            <person name="Wang J."/>
        </authorList>
    </citation>
    <scope>NUCLEOTIDE SEQUENCE [LARGE SCALE GENOMIC DNA]</scope>
    <source>
        <strain evidence="10">EC2010</strain>
        <tissue evidence="10">Whole organism of an adult</tissue>
    </source>
</reference>
<dbReference type="InterPro" id="IPR003594">
    <property type="entry name" value="HATPase_dom"/>
</dbReference>
<dbReference type="InterPro" id="IPR005467">
    <property type="entry name" value="His_kinase_dom"/>
</dbReference>
<dbReference type="EC" id="2.7.11.-" evidence="8"/>